<proteinExistence type="inferred from homology"/>
<accession>A0ABT3CYH7</accession>
<dbReference type="Gene3D" id="3.40.30.10">
    <property type="entry name" value="Glutaredoxin"/>
    <property type="match status" value="1"/>
</dbReference>
<dbReference type="InterPro" id="IPR036249">
    <property type="entry name" value="Thioredoxin-like_sf"/>
</dbReference>
<evidence type="ECO:0000313" key="6">
    <source>
        <dbReference type="Proteomes" id="UP001300692"/>
    </source>
</evidence>
<dbReference type="Pfam" id="PF02630">
    <property type="entry name" value="SCO1-SenC"/>
    <property type="match status" value="1"/>
</dbReference>
<evidence type="ECO:0000313" key="5">
    <source>
        <dbReference type="EMBL" id="MCV9388579.1"/>
    </source>
</evidence>
<dbReference type="SUPFAM" id="SSF52833">
    <property type="entry name" value="Thioredoxin-like"/>
    <property type="match status" value="1"/>
</dbReference>
<comment type="caution">
    <text evidence="5">The sequence shown here is derived from an EMBL/GenBank/DDBJ whole genome shotgun (WGS) entry which is preliminary data.</text>
</comment>
<evidence type="ECO:0000256" key="2">
    <source>
        <dbReference type="ARBA" id="ARBA00023008"/>
    </source>
</evidence>
<dbReference type="EMBL" id="JAOYOD010000001">
    <property type="protein sequence ID" value="MCV9388579.1"/>
    <property type="molecule type" value="Genomic_DNA"/>
</dbReference>
<evidence type="ECO:0000259" key="4">
    <source>
        <dbReference type="PROSITE" id="PS51352"/>
    </source>
</evidence>
<dbReference type="Proteomes" id="UP001300692">
    <property type="component" value="Unassembled WGS sequence"/>
</dbReference>
<feature type="domain" description="Thioredoxin" evidence="4">
    <location>
        <begin position="52"/>
        <end position="218"/>
    </location>
</feature>
<dbReference type="PANTHER" id="PTHR12151">
    <property type="entry name" value="ELECTRON TRANSPORT PROTIN SCO1/SENC FAMILY MEMBER"/>
    <property type="match status" value="1"/>
</dbReference>
<comment type="similarity">
    <text evidence="1">Belongs to the SCO1/2 family.</text>
</comment>
<keyword evidence="3" id="KW-0732">Signal</keyword>
<dbReference type="InterPro" id="IPR013766">
    <property type="entry name" value="Thioredoxin_domain"/>
</dbReference>
<dbReference type="InterPro" id="IPR003782">
    <property type="entry name" value="SCO1/SenC"/>
</dbReference>
<organism evidence="5 6">
    <name type="scientific">Reichenbachiella ulvae</name>
    <dbReference type="NCBI Taxonomy" id="2980104"/>
    <lineage>
        <taxon>Bacteria</taxon>
        <taxon>Pseudomonadati</taxon>
        <taxon>Bacteroidota</taxon>
        <taxon>Cytophagia</taxon>
        <taxon>Cytophagales</taxon>
        <taxon>Reichenbachiellaceae</taxon>
        <taxon>Reichenbachiella</taxon>
    </lineage>
</organism>
<evidence type="ECO:0000256" key="3">
    <source>
        <dbReference type="SAM" id="SignalP"/>
    </source>
</evidence>
<sequence>MKVVNALMLVGISWLVLACQTADSEQSVVVDLPYYSTSDWMPVWIPEDSLETVNPHAIPPFAFLNQDGKEITDKDMKGKVYVANFFFSTCPGVCPKMTNNLHLVQDEFGTNSEVRILSHSVMPWVDSVAQLARYAERNAIQSETWDLVTGDKKEIYQLARESYFADEGFGKTLTTEEDFLHTEKLILIDQYSHIRGVYNGTLPLDTKRLIADIYQLIE</sequence>
<dbReference type="PROSITE" id="PS51352">
    <property type="entry name" value="THIOREDOXIN_2"/>
    <property type="match status" value="1"/>
</dbReference>
<dbReference type="PANTHER" id="PTHR12151:SF25">
    <property type="entry name" value="LINALOOL DEHYDRATASE_ISOMERASE DOMAIN-CONTAINING PROTEIN"/>
    <property type="match status" value="1"/>
</dbReference>
<gene>
    <name evidence="5" type="ORF">N7U62_17975</name>
</gene>
<evidence type="ECO:0000256" key="1">
    <source>
        <dbReference type="ARBA" id="ARBA00010996"/>
    </source>
</evidence>
<feature type="chain" id="PRO_5045721208" evidence="3">
    <location>
        <begin position="19"/>
        <end position="218"/>
    </location>
</feature>
<dbReference type="CDD" id="cd02968">
    <property type="entry name" value="SCO"/>
    <property type="match status" value="1"/>
</dbReference>
<dbReference type="RefSeq" id="WP_264139453.1">
    <property type="nucleotide sequence ID" value="NZ_JAOYOD010000001.1"/>
</dbReference>
<feature type="signal peptide" evidence="3">
    <location>
        <begin position="1"/>
        <end position="18"/>
    </location>
</feature>
<keyword evidence="2" id="KW-0186">Copper</keyword>
<name>A0ABT3CYH7_9BACT</name>
<keyword evidence="6" id="KW-1185">Reference proteome</keyword>
<dbReference type="PROSITE" id="PS51257">
    <property type="entry name" value="PROKAR_LIPOPROTEIN"/>
    <property type="match status" value="1"/>
</dbReference>
<reference evidence="5 6" key="1">
    <citation type="submission" date="2022-10" db="EMBL/GenBank/DDBJ databases">
        <title>Comparative genomics and taxonomic characterization of three novel marine species of genus Reichenbachiella exhibiting antioxidant and polysaccharide degradation activities.</title>
        <authorList>
            <person name="Muhammad N."/>
            <person name="Lee Y.-J."/>
            <person name="Ko J."/>
            <person name="Kim S.-G."/>
        </authorList>
    </citation>
    <scope>NUCLEOTIDE SEQUENCE [LARGE SCALE GENOMIC DNA]</scope>
    <source>
        <strain evidence="5 6">ABR2-5</strain>
    </source>
</reference>
<protein>
    <submittedName>
        <fullName evidence="5">SCO family protein</fullName>
    </submittedName>
</protein>